<evidence type="ECO:0000313" key="1">
    <source>
        <dbReference type="EMBL" id="KQB41345.1"/>
    </source>
</evidence>
<dbReference type="AlphaFoldDB" id="A0A0Q0S6X3"/>
<name>A0A0Q0S6X3_9FLAO</name>
<dbReference type="PATRIC" id="fig|362413.3.peg.4014"/>
<accession>A0A0Q0S6X3</accession>
<gene>
    <name evidence="1" type="ORF">RC62_4091</name>
</gene>
<organism evidence="1 2">
    <name type="scientific">Flavobacterium aquidurense</name>
    <dbReference type="NCBI Taxonomy" id="362413"/>
    <lineage>
        <taxon>Bacteria</taxon>
        <taxon>Pseudomonadati</taxon>
        <taxon>Bacteroidota</taxon>
        <taxon>Flavobacteriia</taxon>
        <taxon>Flavobacteriales</taxon>
        <taxon>Flavobacteriaceae</taxon>
        <taxon>Flavobacterium</taxon>
    </lineage>
</organism>
<dbReference type="EMBL" id="JRLF01000008">
    <property type="protein sequence ID" value="KQB41345.1"/>
    <property type="molecule type" value="Genomic_DNA"/>
</dbReference>
<reference evidence="1 2" key="1">
    <citation type="submission" date="2014-09" db="EMBL/GenBank/DDBJ databases">
        <title>Genome sequence of Flavobacterium aquidurense RC62.</title>
        <authorList>
            <person name="Kim J.F."/>
            <person name="Kwak M.-J."/>
        </authorList>
    </citation>
    <scope>NUCLEOTIDE SEQUENCE [LARGE SCALE GENOMIC DNA]</scope>
    <source>
        <strain evidence="1 2">RC62</strain>
    </source>
</reference>
<proteinExistence type="predicted"/>
<evidence type="ECO:0000313" key="2">
    <source>
        <dbReference type="Proteomes" id="UP000050443"/>
    </source>
</evidence>
<comment type="caution">
    <text evidence="1">The sequence shown here is derived from an EMBL/GenBank/DDBJ whole genome shotgun (WGS) entry which is preliminary data.</text>
</comment>
<dbReference type="STRING" id="362413.RC62_4091"/>
<dbReference type="Proteomes" id="UP000050443">
    <property type="component" value="Unassembled WGS sequence"/>
</dbReference>
<protein>
    <submittedName>
        <fullName evidence="1">Uncharacterized protein</fullName>
    </submittedName>
</protein>
<sequence length="81" mass="9526">MKNIKDQFEKSMIHLCSGELASATKDLAIFFQYLFEGKIIKDKKVLSEIYTNPIELNNNYRLGLYNFPSFYGYIGYYYGGW</sequence>